<evidence type="ECO:0000313" key="1">
    <source>
        <dbReference type="EMBL" id="SVE20789.1"/>
    </source>
</evidence>
<sequence>MPNTLASLERAIMQPSLLERTTIGLPSSFGSKTLSQEA</sequence>
<reference evidence="1" key="1">
    <citation type="submission" date="2018-05" db="EMBL/GenBank/DDBJ databases">
        <authorList>
            <person name="Lanie J.A."/>
            <person name="Ng W.-L."/>
            <person name="Kazmierczak K.M."/>
            <person name="Andrzejewski T.M."/>
            <person name="Davidsen T.M."/>
            <person name="Wayne K.J."/>
            <person name="Tettelin H."/>
            <person name="Glass J.I."/>
            <person name="Rusch D."/>
            <person name="Podicherti R."/>
            <person name="Tsui H.-C.T."/>
            <person name="Winkler M.E."/>
        </authorList>
    </citation>
    <scope>NUCLEOTIDE SEQUENCE</scope>
</reference>
<proteinExistence type="predicted"/>
<dbReference type="AlphaFoldDB" id="A0A383BLN4"/>
<accession>A0A383BLN4</accession>
<protein>
    <submittedName>
        <fullName evidence="1">Uncharacterized protein</fullName>
    </submittedName>
</protein>
<organism evidence="1">
    <name type="scientific">marine metagenome</name>
    <dbReference type="NCBI Taxonomy" id="408172"/>
    <lineage>
        <taxon>unclassified sequences</taxon>
        <taxon>metagenomes</taxon>
        <taxon>ecological metagenomes</taxon>
    </lineage>
</organism>
<gene>
    <name evidence="1" type="ORF">METZ01_LOCUS473643</name>
</gene>
<name>A0A383BLN4_9ZZZZ</name>
<dbReference type="EMBL" id="UINC01201445">
    <property type="protein sequence ID" value="SVE20789.1"/>
    <property type="molecule type" value="Genomic_DNA"/>
</dbReference>